<evidence type="ECO:0000313" key="10">
    <source>
        <dbReference type="EMBL" id="ACM92800.1"/>
    </source>
</evidence>
<evidence type="ECO:0000256" key="4">
    <source>
        <dbReference type="ARBA" id="ARBA00022729"/>
    </source>
</evidence>
<dbReference type="OrthoDB" id="9803054at2"/>
<sequence length="725" mass="82247">MKKTLLLFPLILFAQIDKIEYKGLLHISPITANSIIKIHKNDNFNVEKIDESIKALYKTGYFQTIKAVKEGNTLIFECLEKPTILKVDFENLSEDLKKLLKERGYMPKKGEILSLEKLDNLKEFIKAYYLSKGYFNTIVNIEKKFVTPTSVKLTISIKKGEELVIKDVKFFGAKKISKDELLEETENRPRTFWSAFPFTNSGRLNIYKLISDKEALQNYYLNLGFMDAYVSDPLAKSNFDNYSATIDYSIYEGIRYLVKKIDIDYPKNIKVTLPELNLKTDKYFNVSALREDMKNIQHAFANEGYAYAKVYPEIKKEGSNAFITYKVIPGEIVYIRNVIINGNTKTLDRVIRRNVYLAPGDKFSYRDLTDSKNALQRSGYLEDVKIEQKKVSSNQIDLIVNVKEGLSGSLKAGISYGSYSKLGFNFAITEKNVFGSGQSVSASADFSSVSRTYRVSLVNPRVFDTKYSFNTSIFDTNFEGISYTSRQKGFTAGVGKRLSRYVGANITYGFTKTKLSDYNTTEYTMPESTKSYVVASVSYNNTDNYFFPTSGHKASISAEFAGLGGDEKYIKTLAQYKYFYPLKDKTYKTYAVLKYRIIAGMINDNGYLPINEKFYLGGIRSVRGFSSYSISPVDDEGNKIGGKYKLVTGPEISTPLSIKNKVWLSGFIDYGVIGENGLDIKRSSFGFSLDWITPMGPLCFVWAWPIKSEPGDDLQRFEFSIGASF</sequence>
<dbReference type="InterPro" id="IPR034746">
    <property type="entry name" value="POTRA"/>
</dbReference>
<dbReference type="Gene3D" id="2.40.160.50">
    <property type="entry name" value="membrane protein fhac: a member of the omp85/tpsb transporter family"/>
    <property type="match status" value="1"/>
</dbReference>
<evidence type="ECO:0000259" key="9">
    <source>
        <dbReference type="PROSITE" id="PS51779"/>
    </source>
</evidence>
<keyword evidence="11" id="KW-1185">Reference proteome</keyword>
<evidence type="ECO:0000256" key="3">
    <source>
        <dbReference type="ARBA" id="ARBA00022692"/>
    </source>
</evidence>
<name>B9L681_NAUPA</name>
<dbReference type="NCBIfam" id="TIGR03303">
    <property type="entry name" value="OM_YaeT"/>
    <property type="match status" value="1"/>
</dbReference>
<dbReference type="InterPro" id="IPR039910">
    <property type="entry name" value="D15-like"/>
</dbReference>
<evidence type="ECO:0000256" key="5">
    <source>
        <dbReference type="ARBA" id="ARBA00022737"/>
    </source>
</evidence>
<dbReference type="KEGG" id="nam:NAMH_1477"/>
<proteinExistence type="predicted"/>
<dbReference type="InterPro" id="IPR010827">
    <property type="entry name" value="BamA/TamA_POTRA"/>
</dbReference>
<dbReference type="Gene3D" id="3.10.20.310">
    <property type="entry name" value="membrane protein fhac"/>
    <property type="match status" value="5"/>
</dbReference>
<keyword evidence="3" id="KW-0812">Transmembrane</keyword>
<comment type="subcellular location">
    <subcellularLocation>
        <location evidence="1">Membrane</location>
    </subcellularLocation>
</comment>
<dbReference type="InterPro" id="IPR000184">
    <property type="entry name" value="Bac_surfAg_D15"/>
</dbReference>
<evidence type="ECO:0000256" key="6">
    <source>
        <dbReference type="ARBA" id="ARBA00023136"/>
    </source>
</evidence>
<dbReference type="AlphaFoldDB" id="B9L681"/>
<keyword evidence="7" id="KW-0998">Cell outer membrane</keyword>
<evidence type="ECO:0000256" key="1">
    <source>
        <dbReference type="ARBA" id="ARBA00004370"/>
    </source>
</evidence>
<dbReference type="EMBL" id="CP001279">
    <property type="protein sequence ID" value="ACM92800.1"/>
    <property type="molecule type" value="Genomic_DNA"/>
</dbReference>
<dbReference type="Proteomes" id="UP000000448">
    <property type="component" value="Chromosome"/>
</dbReference>
<protein>
    <recommendedName>
        <fullName evidence="8">Outer membrane protein assembly factor BamA</fullName>
    </recommendedName>
</protein>
<keyword evidence="6" id="KW-0472">Membrane</keyword>
<feature type="domain" description="POTRA" evidence="9">
    <location>
        <begin position="333"/>
        <end position="405"/>
    </location>
</feature>
<dbReference type="eggNOG" id="COG4775">
    <property type="taxonomic scope" value="Bacteria"/>
</dbReference>
<dbReference type="RefSeq" id="WP_015901852.1">
    <property type="nucleotide sequence ID" value="NC_012115.1"/>
</dbReference>
<dbReference type="GO" id="GO:0071709">
    <property type="term" value="P:membrane assembly"/>
    <property type="evidence" value="ECO:0007669"/>
    <property type="project" value="InterPro"/>
</dbReference>
<keyword evidence="2" id="KW-1134">Transmembrane beta strand</keyword>
<dbReference type="STRING" id="598659.NAMH_1477"/>
<dbReference type="PANTHER" id="PTHR12815">
    <property type="entry name" value="SORTING AND ASSEMBLY MACHINERY SAMM50 PROTEIN FAMILY MEMBER"/>
    <property type="match status" value="1"/>
</dbReference>
<dbReference type="PROSITE" id="PS51779">
    <property type="entry name" value="POTRA"/>
    <property type="match status" value="1"/>
</dbReference>
<dbReference type="Pfam" id="PF01103">
    <property type="entry name" value="Omp85"/>
    <property type="match status" value="1"/>
</dbReference>
<dbReference type="PIRSF" id="PIRSF006076">
    <property type="entry name" value="OM_assembly_OMP85"/>
    <property type="match status" value="1"/>
</dbReference>
<accession>B9L681</accession>
<organism evidence="10 11">
    <name type="scientific">Nautilia profundicola (strain ATCC BAA-1463 / DSM 18972 / AmH)</name>
    <dbReference type="NCBI Taxonomy" id="598659"/>
    <lineage>
        <taxon>Bacteria</taxon>
        <taxon>Pseudomonadati</taxon>
        <taxon>Campylobacterota</taxon>
        <taxon>Epsilonproteobacteria</taxon>
        <taxon>Nautiliales</taxon>
        <taxon>Nautiliaceae</taxon>
        <taxon>Nautilia</taxon>
    </lineage>
</organism>
<evidence type="ECO:0000256" key="2">
    <source>
        <dbReference type="ARBA" id="ARBA00022452"/>
    </source>
</evidence>
<evidence type="ECO:0000256" key="8">
    <source>
        <dbReference type="NCBIfam" id="TIGR03303"/>
    </source>
</evidence>
<dbReference type="HOGENOM" id="CLU_007664_1_1_7"/>
<gene>
    <name evidence="10" type="ordered locus">NAMH_1477</name>
</gene>
<dbReference type="Pfam" id="PF07244">
    <property type="entry name" value="POTRA"/>
    <property type="match status" value="5"/>
</dbReference>
<evidence type="ECO:0000313" key="11">
    <source>
        <dbReference type="Proteomes" id="UP000000448"/>
    </source>
</evidence>
<keyword evidence="4" id="KW-0732">Signal</keyword>
<keyword evidence="5" id="KW-0677">Repeat</keyword>
<evidence type="ECO:0000256" key="7">
    <source>
        <dbReference type="ARBA" id="ARBA00023237"/>
    </source>
</evidence>
<dbReference type="GO" id="GO:0009279">
    <property type="term" value="C:cell outer membrane"/>
    <property type="evidence" value="ECO:0007669"/>
    <property type="project" value="UniProtKB-UniRule"/>
</dbReference>
<reference evidence="10 11" key="1">
    <citation type="journal article" date="2009" name="PLoS Genet.">
        <title>Adaptations to submarine hydrothermal environments exemplified by the genome of Nautilia profundicola.</title>
        <authorList>
            <person name="Campbell B.J."/>
            <person name="Smith J.L."/>
            <person name="Hanson T.E."/>
            <person name="Klotz M.G."/>
            <person name="Stein L.Y."/>
            <person name="Lee C.K."/>
            <person name="Wu D."/>
            <person name="Robinson J.M."/>
            <person name="Khouri H.M."/>
            <person name="Eisen J.A."/>
            <person name="Cary S.C."/>
        </authorList>
    </citation>
    <scope>NUCLEOTIDE SEQUENCE [LARGE SCALE GENOMIC DNA]</scope>
    <source>
        <strain evidence="11">ATCC BAA-1463 / DSM 18972 / AmH</strain>
    </source>
</reference>
<dbReference type="InterPro" id="IPR023707">
    <property type="entry name" value="OM_assembly_BamA"/>
</dbReference>
<dbReference type="PANTHER" id="PTHR12815:SF23">
    <property type="entry name" value="OUTER MEMBRANE PROTEIN ASSEMBLY FACTOR BAMA"/>
    <property type="match status" value="1"/>
</dbReference>